<feature type="region of interest" description="Disordered" evidence="7">
    <location>
        <begin position="1"/>
        <end position="24"/>
    </location>
</feature>
<feature type="transmembrane region" description="Helical" evidence="8">
    <location>
        <begin position="344"/>
        <end position="370"/>
    </location>
</feature>
<feature type="transmembrane region" description="Helical" evidence="8">
    <location>
        <begin position="272"/>
        <end position="293"/>
    </location>
</feature>
<sequence>MTNDRTANNPTDTETPSTPTRKARGDAIPLRVALRTWFAISLQTFGGPAGQIAVMQRALVDEKKWIGQKRFLHALNYCMLLPGPEAQQLAIYTGWLLNGTRGGIAAGTLFVLPGMVAMLALSGIYVAFGDTTAVTAIFAGLAPAVVAIVAQAVHRVSSRALASRALVLLAVASFLALSVFSIPFPVVISAAAATGWLIGRVRPDALQSKTPARTPDTDETPPLIPDDVLHAERPTARRSATVLAIGIAVWGLPLLAVALLTGTDSVFTTQGMFFTGTALVTFGGAYAVLAYVAQRAVEVFGWLAPGEMVRGLALAETTPGPLIMVVQFVAFVGAFRNPGGLDPWLAGTLGALITTWVTFVPCFVFVFLGAPYIEQLRNNKALSAALTGLTAAVVGVIANLALYFAFHTLFATTTALHWGPINLELPNLSTWQPVSTAITIVALILVFAVKWSVLRTLAVCAALGAAAALTGLPLP</sequence>
<comment type="subcellular location">
    <subcellularLocation>
        <location evidence="1">Cell membrane</location>
        <topology evidence="1">Multi-pass membrane protein</topology>
    </subcellularLocation>
</comment>
<evidence type="ECO:0000256" key="4">
    <source>
        <dbReference type="ARBA" id="ARBA00022692"/>
    </source>
</evidence>
<feature type="transmembrane region" description="Helical" evidence="8">
    <location>
        <begin position="240"/>
        <end position="260"/>
    </location>
</feature>
<dbReference type="EMBL" id="QNTT01000018">
    <property type="protein sequence ID" value="RBA36830.1"/>
    <property type="molecule type" value="Genomic_DNA"/>
</dbReference>
<evidence type="ECO:0000313" key="10">
    <source>
        <dbReference type="Proteomes" id="UP000252187"/>
    </source>
</evidence>
<dbReference type="AlphaFoldDB" id="A0A365PAZ6"/>
<dbReference type="Pfam" id="PF02417">
    <property type="entry name" value="Chromate_transp"/>
    <property type="match status" value="2"/>
</dbReference>
<keyword evidence="6 8" id="KW-0472">Membrane</keyword>
<dbReference type="PANTHER" id="PTHR33567">
    <property type="entry name" value="CHROMATE ION TRANSPORTER (EUROFUNG)"/>
    <property type="match status" value="1"/>
</dbReference>
<evidence type="ECO:0000256" key="2">
    <source>
        <dbReference type="ARBA" id="ARBA00005262"/>
    </source>
</evidence>
<dbReference type="PANTHER" id="PTHR33567:SF3">
    <property type="entry name" value="CHROMATE ION TRANSPORTER (EUROFUNG)"/>
    <property type="match status" value="1"/>
</dbReference>
<reference evidence="9 10" key="1">
    <citation type="submission" date="2018-06" db="EMBL/GenBank/DDBJ databases">
        <title>Whole genome sequencing of four bacterial strains from South Shetland trench revealing bio-synthetic gene clusters.</title>
        <authorList>
            <person name="Abdel-Mageed W.M."/>
            <person name="Lehri B."/>
            <person name="Jarmusch S.A."/>
            <person name="Miranda K."/>
            <person name="Goodfellow M."/>
            <person name="Jaspars M."/>
            <person name="Karlyshev A.V."/>
        </authorList>
    </citation>
    <scope>NUCLEOTIDE SEQUENCE [LARGE SCALE GENOMIC DNA]</scope>
    <source>
        <strain evidence="9 10">SST1</strain>
    </source>
</reference>
<keyword evidence="3" id="KW-1003">Cell membrane</keyword>
<proteinExistence type="inferred from homology"/>
<name>A0A365PAZ6_9ACTN</name>
<dbReference type="InterPro" id="IPR003370">
    <property type="entry name" value="Chromate_transpt"/>
</dbReference>
<feature type="transmembrane region" description="Helical" evidence="8">
    <location>
        <begin position="134"/>
        <end position="153"/>
    </location>
</feature>
<dbReference type="PIRSF" id="PIRSF004810">
    <property type="entry name" value="ChrA"/>
    <property type="match status" value="1"/>
</dbReference>
<keyword evidence="4 8" id="KW-0812">Transmembrane</keyword>
<feature type="transmembrane region" description="Helical" evidence="8">
    <location>
        <begin position="104"/>
        <end position="128"/>
    </location>
</feature>
<feature type="transmembrane region" description="Helical" evidence="8">
    <location>
        <begin position="430"/>
        <end position="449"/>
    </location>
</feature>
<comment type="similarity">
    <text evidence="2">Belongs to the chromate ion transporter (CHR) (TC 2.A.51) family.</text>
</comment>
<feature type="transmembrane region" description="Helical" evidence="8">
    <location>
        <begin position="456"/>
        <end position="474"/>
    </location>
</feature>
<gene>
    <name evidence="9" type="ORF">DQ226_08585</name>
</gene>
<comment type="caution">
    <text evidence="9">The sequence shown here is derived from an EMBL/GenBank/DDBJ whole genome shotgun (WGS) entry which is preliminary data.</text>
</comment>
<dbReference type="GO" id="GO:0005886">
    <property type="term" value="C:plasma membrane"/>
    <property type="evidence" value="ECO:0007669"/>
    <property type="project" value="UniProtKB-SubCell"/>
</dbReference>
<evidence type="ECO:0000256" key="1">
    <source>
        <dbReference type="ARBA" id="ARBA00004651"/>
    </source>
</evidence>
<dbReference type="Proteomes" id="UP000252187">
    <property type="component" value="Unassembled WGS sequence"/>
</dbReference>
<protein>
    <submittedName>
        <fullName evidence="9">Chromate transporter</fullName>
    </submittedName>
</protein>
<evidence type="ECO:0000256" key="6">
    <source>
        <dbReference type="ARBA" id="ARBA00023136"/>
    </source>
</evidence>
<dbReference type="GO" id="GO:0015109">
    <property type="term" value="F:chromate transmembrane transporter activity"/>
    <property type="evidence" value="ECO:0007669"/>
    <property type="project" value="InterPro"/>
</dbReference>
<feature type="transmembrane region" description="Helical" evidence="8">
    <location>
        <begin position="165"/>
        <end position="198"/>
    </location>
</feature>
<evidence type="ECO:0000256" key="8">
    <source>
        <dbReference type="SAM" id="Phobius"/>
    </source>
</evidence>
<feature type="compositionally biased region" description="Polar residues" evidence="7">
    <location>
        <begin position="1"/>
        <end position="20"/>
    </location>
</feature>
<evidence type="ECO:0000256" key="5">
    <source>
        <dbReference type="ARBA" id="ARBA00022989"/>
    </source>
</evidence>
<feature type="region of interest" description="Disordered" evidence="7">
    <location>
        <begin position="207"/>
        <end position="227"/>
    </location>
</feature>
<accession>A0A365PAZ6</accession>
<keyword evidence="5 8" id="KW-1133">Transmembrane helix</keyword>
<dbReference type="InterPro" id="IPR014047">
    <property type="entry name" value="Chr_Tranpt_l_chain"/>
</dbReference>
<evidence type="ECO:0000313" key="9">
    <source>
        <dbReference type="EMBL" id="RBA36830.1"/>
    </source>
</evidence>
<dbReference type="RefSeq" id="WP_119192514.1">
    <property type="nucleotide sequence ID" value="NZ_JALXXI010000043.1"/>
</dbReference>
<evidence type="ECO:0000256" key="3">
    <source>
        <dbReference type="ARBA" id="ARBA00022475"/>
    </source>
</evidence>
<evidence type="ECO:0000256" key="7">
    <source>
        <dbReference type="SAM" id="MobiDB-lite"/>
    </source>
</evidence>
<dbReference type="NCBIfam" id="TIGR00937">
    <property type="entry name" value="2A51"/>
    <property type="match status" value="1"/>
</dbReference>
<feature type="transmembrane region" description="Helical" evidence="8">
    <location>
        <begin position="382"/>
        <end position="410"/>
    </location>
</feature>
<organism evidence="9 10">
    <name type="scientific">Dietzia maris</name>
    <dbReference type="NCBI Taxonomy" id="37915"/>
    <lineage>
        <taxon>Bacteria</taxon>
        <taxon>Bacillati</taxon>
        <taxon>Actinomycetota</taxon>
        <taxon>Actinomycetes</taxon>
        <taxon>Mycobacteriales</taxon>
        <taxon>Dietziaceae</taxon>
        <taxon>Dietzia</taxon>
    </lineage>
</organism>